<feature type="compositionally biased region" description="Polar residues" evidence="1">
    <location>
        <begin position="501"/>
        <end position="523"/>
    </location>
</feature>
<dbReference type="GO" id="GO:0000278">
    <property type="term" value="P:mitotic cell cycle"/>
    <property type="evidence" value="ECO:0007669"/>
    <property type="project" value="TreeGrafter"/>
</dbReference>
<feature type="region of interest" description="Disordered" evidence="1">
    <location>
        <begin position="104"/>
        <end position="136"/>
    </location>
</feature>
<protein>
    <recommendedName>
        <fullName evidence="2">BRCT domain-containing protein</fullName>
    </recommendedName>
</protein>
<dbReference type="CDD" id="cd17751">
    <property type="entry name" value="BRCT_microcephalin_rpt3"/>
    <property type="match status" value="1"/>
</dbReference>
<dbReference type="InterPro" id="IPR022047">
    <property type="entry name" value="Microcephalin-like"/>
</dbReference>
<dbReference type="Proteomes" id="UP001153709">
    <property type="component" value="Chromosome 9"/>
</dbReference>
<name>A0A9N9TD57_DIABA</name>
<dbReference type="Gene3D" id="3.40.50.10190">
    <property type="entry name" value="BRCT domain"/>
    <property type="match status" value="3"/>
</dbReference>
<feature type="domain" description="BRCT" evidence="2">
    <location>
        <begin position="1236"/>
        <end position="1258"/>
    </location>
</feature>
<dbReference type="CDD" id="cd17736">
    <property type="entry name" value="BRCT_microcephalin_rpt2"/>
    <property type="match status" value="1"/>
</dbReference>
<reference evidence="3" key="1">
    <citation type="submission" date="2022-01" db="EMBL/GenBank/DDBJ databases">
        <authorList>
            <person name="King R."/>
        </authorList>
    </citation>
    <scope>NUCLEOTIDE SEQUENCE</scope>
</reference>
<feature type="region of interest" description="Disordered" evidence="1">
    <location>
        <begin position="980"/>
        <end position="1059"/>
    </location>
</feature>
<dbReference type="CDD" id="cd17716">
    <property type="entry name" value="BRCT_microcephalin_rpt1"/>
    <property type="match status" value="1"/>
</dbReference>
<proteinExistence type="predicted"/>
<feature type="domain" description="BRCT" evidence="2">
    <location>
        <begin position="139"/>
        <end position="229"/>
    </location>
</feature>
<dbReference type="EMBL" id="OU898284">
    <property type="protein sequence ID" value="CAG9840235.1"/>
    <property type="molecule type" value="Genomic_DNA"/>
</dbReference>
<dbReference type="PROSITE" id="PS50172">
    <property type="entry name" value="BRCT"/>
    <property type="match status" value="3"/>
</dbReference>
<dbReference type="PANTHER" id="PTHR14625:SF3">
    <property type="entry name" value="MICROCEPHALIN"/>
    <property type="match status" value="1"/>
</dbReference>
<feature type="compositionally biased region" description="Acidic residues" evidence="1">
    <location>
        <begin position="309"/>
        <end position="319"/>
    </location>
</feature>
<dbReference type="PANTHER" id="PTHR14625">
    <property type="entry name" value="MICROCEPHALIN"/>
    <property type="match status" value="1"/>
</dbReference>
<feature type="compositionally biased region" description="Basic and acidic residues" evidence="1">
    <location>
        <begin position="782"/>
        <end position="791"/>
    </location>
</feature>
<gene>
    <name evidence="3" type="ORF">DIABBA_LOCUS12898</name>
</gene>
<evidence type="ECO:0000313" key="3">
    <source>
        <dbReference type="EMBL" id="CAG9840235.1"/>
    </source>
</evidence>
<dbReference type="Pfam" id="PF00533">
    <property type="entry name" value="BRCT"/>
    <property type="match status" value="1"/>
</dbReference>
<dbReference type="AlphaFoldDB" id="A0A9N9TD57"/>
<feature type="region of interest" description="Disordered" evidence="1">
    <location>
        <begin position="706"/>
        <end position="843"/>
    </location>
</feature>
<keyword evidence="4" id="KW-1185">Reference proteome</keyword>
<feature type="region of interest" description="Disordered" evidence="1">
    <location>
        <begin position="943"/>
        <end position="967"/>
    </location>
</feature>
<feature type="compositionally biased region" description="Basic and acidic residues" evidence="1">
    <location>
        <begin position="945"/>
        <end position="960"/>
    </location>
</feature>
<feature type="compositionally biased region" description="Polar residues" evidence="1">
    <location>
        <begin position="991"/>
        <end position="1000"/>
    </location>
</feature>
<sequence length="1267" mass="143076">MKPKISNGYLTPQPTKKKDKKENNNARSTDNLNTGLVFNDELFSQLMKDPVKRNLIINLITSEKDKIEAYKKELAKKHPSSPLLKTMKRACESPTALLRRRALEQMKNPQSSDRSENGSNNSRPTSRQSVASSVPSPVSYDKILDGVIAFVEVKTGTKDRSDAVKAHLQSMGAVIREKITKDVTHVIFKDGSFTTYQKANLLKVHLVSVLWLEACKSSCMKVSEKNYPAIGTEAYDHNVSALCSQMQKDYEDIIHEEFQRSIHAGTPLPSAKTLIDRRRTMVMTPAGKEVHSFTRRSLQAGPSRISLTPDEDITDDESDLGPLIDGDIVDRSSDLFEDCLKDTPVKYDEVLSKTSNNNEDMELTDLKKSPLHLQCKSPDSSPEVYTLQTQQIIKSVSKTSRNEEVNDDDIYRRRTALMNNLDDDNIATPGRINDRKSRVRTPRSCRIFNKGDELTPEESKTLTPRSLHIFSKNISHGTPDIAKSNKGKGSALDLITETNSSVAQTFSKPTEKSSSTNMSSLRISDSKNDSSTSKKSFESCKTSFSPLQTNVNNILKTLQNSSLMSDKLGELENNTSNYKDKDPFYDKEKAEEIQNKNTPSDKAKSISFEHVTLRKKRIQKEKDSIDEEEINKITQDLFHKDEDKAVDEGFNEVKKPRSNRRKTLAATTVVTKDKPENQIEVSSKKIEKSKTPQTHIRNVARTLEKEFETSDEDEDIVHEIENPKETNKLRNTRPTVGGGEVKENIQQTASAQVIDDPNIKKRQKRVVKQNKRQTIGPILKSQETESNERKAKANRRKTLAPSDASKTEKVSANDKSSPAKKVKMSPPDKACTRRKTISSSVVKLKGGNKQILRRTMSSTDVNDIDTTISPDSKPQRRFRKLYSPTALQEICIDDNQDRQEKRQAKKLEDPGVFVKPIIVSQKMKNILDKNNLEIENIINPTQQKVDSKPIKNKKKNDDKPQFNSDDDEQVDLLNELLNKNKIMGPPKDSTKSSVTDNSNTDNKKINVNDRRLSTRIKLKEQSQKISKTPRTQQKRDLTLKSTPLTSVRSRRSTHEFQSLTQSAKKKLKIDKPVQPSIVCTKMHAQDVQVFMQIVKKLGRFDVEDEVSSKTTHLVAGEPKRTINMLRAITRGCWVLKKEWLFKSLESGKWLPEEDFEETNFSAAVEKNRLQRQAFGPTYTMDIFQNCGPIYVAKGSIPRCSDIRELISLCKGKTTTIPRNASVVVGEYAKNDGGVCVSEAWILDSISQNKKLPFKKYLIPSNRKSGAV</sequence>
<feature type="compositionally biased region" description="Basic and acidic residues" evidence="1">
    <location>
        <begin position="1001"/>
        <end position="1022"/>
    </location>
</feature>
<feature type="compositionally biased region" description="Basic residues" evidence="1">
    <location>
        <begin position="760"/>
        <end position="771"/>
    </location>
</feature>
<feature type="region of interest" description="Disordered" evidence="1">
    <location>
        <begin position="501"/>
        <end position="539"/>
    </location>
</feature>
<organism evidence="3 4">
    <name type="scientific">Diabrotica balteata</name>
    <name type="common">Banded cucumber beetle</name>
    <dbReference type="NCBI Taxonomy" id="107213"/>
    <lineage>
        <taxon>Eukaryota</taxon>
        <taxon>Metazoa</taxon>
        <taxon>Ecdysozoa</taxon>
        <taxon>Arthropoda</taxon>
        <taxon>Hexapoda</taxon>
        <taxon>Insecta</taxon>
        <taxon>Pterygota</taxon>
        <taxon>Neoptera</taxon>
        <taxon>Endopterygota</taxon>
        <taxon>Coleoptera</taxon>
        <taxon>Polyphaga</taxon>
        <taxon>Cucujiformia</taxon>
        <taxon>Chrysomeloidea</taxon>
        <taxon>Chrysomelidae</taxon>
        <taxon>Galerucinae</taxon>
        <taxon>Diabroticina</taxon>
        <taxon>Diabroticites</taxon>
        <taxon>Diabrotica</taxon>
    </lineage>
</organism>
<accession>A0A9N9TD57</accession>
<dbReference type="SUPFAM" id="SSF52113">
    <property type="entry name" value="BRCT domain"/>
    <property type="match status" value="3"/>
</dbReference>
<evidence type="ECO:0000259" key="2">
    <source>
        <dbReference type="PROSITE" id="PS50172"/>
    </source>
</evidence>
<feature type="compositionally biased region" description="Polar residues" evidence="1">
    <location>
        <begin position="107"/>
        <end position="128"/>
    </location>
</feature>
<dbReference type="SMART" id="SM00292">
    <property type="entry name" value="BRCT"/>
    <property type="match status" value="3"/>
</dbReference>
<dbReference type="Pfam" id="PF12738">
    <property type="entry name" value="PTCB-BRCT"/>
    <property type="match status" value="1"/>
</dbReference>
<feature type="compositionally biased region" description="Basic and acidic residues" evidence="1">
    <location>
        <begin position="717"/>
        <end position="728"/>
    </location>
</feature>
<evidence type="ECO:0000256" key="1">
    <source>
        <dbReference type="SAM" id="MobiDB-lite"/>
    </source>
</evidence>
<dbReference type="InterPro" id="IPR036420">
    <property type="entry name" value="BRCT_dom_sf"/>
</dbReference>
<feature type="region of interest" description="Disordered" evidence="1">
    <location>
        <begin position="1"/>
        <end position="32"/>
    </location>
</feature>
<feature type="domain" description="BRCT" evidence="2">
    <location>
        <begin position="1092"/>
        <end position="1157"/>
    </location>
</feature>
<feature type="region of interest" description="Disordered" evidence="1">
    <location>
        <begin position="302"/>
        <end position="321"/>
    </location>
</feature>
<dbReference type="InterPro" id="IPR001357">
    <property type="entry name" value="BRCT_dom"/>
</dbReference>
<evidence type="ECO:0000313" key="4">
    <source>
        <dbReference type="Proteomes" id="UP001153709"/>
    </source>
</evidence>
<dbReference type="OrthoDB" id="2384350at2759"/>